<proteinExistence type="predicted"/>
<accession>A0A8J8P9B4</accession>
<organism evidence="1 2">
    <name type="scientific">Halteria grandinella</name>
    <dbReference type="NCBI Taxonomy" id="5974"/>
    <lineage>
        <taxon>Eukaryota</taxon>
        <taxon>Sar</taxon>
        <taxon>Alveolata</taxon>
        <taxon>Ciliophora</taxon>
        <taxon>Intramacronucleata</taxon>
        <taxon>Spirotrichea</taxon>
        <taxon>Stichotrichia</taxon>
        <taxon>Sporadotrichida</taxon>
        <taxon>Halteriidae</taxon>
        <taxon>Halteria</taxon>
    </lineage>
</organism>
<evidence type="ECO:0000313" key="2">
    <source>
        <dbReference type="Proteomes" id="UP000785679"/>
    </source>
</evidence>
<comment type="caution">
    <text evidence="1">The sequence shown here is derived from an EMBL/GenBank/DDBJ whole genome shotgun (WGS) entry which is preliminary data.</text>
</comment>
<protein>
    <submittedName>
        <fullName evidence="1">Uncharacterized protein</fullName>
    </submittedName>
</protein>
<sequence>MLFVKVQDDYRISPTKRILLPGNSSSENDVTIDNEEEEEVKSDELVHPQDFNWEVLEHKHQSFNKSVFRGARSKLEAANALRAKQNQSEGTDNIFSVILPLNMQQQLSKNGRRLLKANSAESAGDNLALHLTDDEDVSSRDK</sequence>
<name>A0A8J8P9B4_HALGN</name>
<reference evidence="1" key="1">
    <citation type="submission" date="2019-06" db="EMBL/GenBank/DDBJ databases">
        <authorList>
            <person name="Zheng W."/>
        </authorList>
    </citation>
    <scope>NUCLEOTIDE SEQUENCE</scope>
    <source>
        <strain evidence="1">QDHG01</strain>
    </source>
</reference>
<gene>
    <name evidence="1" type="ORF">FGO68_gene8171</name>
</gene>
<dbReference type="Proteomes" id="UP000785679">
    <property type="component" value="Unassembled WGS sequence"/>
</dbReference>
<keyword evidence="2" id="KW-1185">Reference proteome</keyword>
<dbReference type="AlphaFoldDB" id="A0A8J8P9B4"/>
<evidence type="ECO:0000313" key="1">
    <source>
        <dbReference type="EMBL" id="TNV88165.1"/>
    </source>
</evidence>
<dbReference type="EMBL" id="RRYP01000053">
    <property type="protein sequence ID" value="TNV88165.1"/>
    <property type="molecule type" value="Genomic_DNA"/>
</dbReference>